<protein>
    <submittedName>
        <fullName evidence="1">Uncharacterized protein</fullName>
    </submittedName>
</protein>
<reference evidence="1" key="2">
    <citation type="journal article" date="2021" name="Genome Biol. Evol.">
        <title>Developing a high-quality reference genome for a parasitic bivalve with doubly uniparental inheritance (Bivalvia: Unionida).</title>
        <authorList>
            <person name="Smith C.H."/>
        </authorList>
    </citation>
    <scope>NUCLEOTIDE SEQUENCE</scope>
    <source>
        <strain evidence="1">CHS0354</strain>
        <tissue evidence="1">Mantle</tissue>
    </source>
</reference>
<comment type="caution">
    <text evidence="1">The sequence shown here is derived from an EMBL/GenBank/DDBJ whole genome shotgun (WGS) entry which is preliminary data.</text>
</comment>
<gene>
    <name evidence="1" type="ORF">CHS0354_025002</name>
</gene>
<reference evidence="1" key="3">
    <citation type="submission" date="2023-05" db="EMBL/GenBank/DDBJ databases">
        <authorList>
            <person name="Smith C.H."/>
        </authorList>
    </citation>
    <scope>NUCLEOTIDE SEQUENCE</scope>
    <source>
        <strain evidence="1">CHS0354</strain>
        <tissue evidence="1">Mantle</tissue>
    </source>
</reference>
<evidence type="ECO:0000313" key="2">
    <source>
        <dbReference type="Proteomes" id="UP001195483"/>
    </source>
</evidence>
<dbReference type="AlphaFoldDB" id="A0AAE0SR88"/>
<dbReference type="EMBL" id="JAEAOA010001490">
    <property type="protein sequence ID" value="KAK3596706.1"/>
    <property type="molecule type" value="Genomic_DNA"/>
</dbReference>
<dbReference type="Proteomes" id="UP001195483">
    <property type="component" value="Unassembled WGS sequence"/>
</dbReference>
<organism evidence="1 2">
    <name type="scientific">Potamilus streckersoni</name>
    <dbReference type="NCBI Taxonomy" id="2493646"/>
    <lineage>
        <taxon>Eukaryota</taxon>
        <taxon>Metazoa</taxon>
        <taxon>Spiralia</taxon>
        <taxon>Lophotrochozoa</taxon>
        <taxon>Mollusca</taxon>
        <taxon>Bivalvia</taxon>
        <taxon>Autobranchia</taxon>
        <taxon>Heteroconchia</taxon>
        <taxon>Palaeoheterodonta</taxon>
        <taxon>Unionida</taxon>
        <taxon>Unionoidea</taxon>
        <taxon>Unionidae</taxon>
        <taxon>Ambleminae</taxon>
        <taxon>Lampsilini</taxon>
        <taxon>Potamilus</taxon>
    </lineage>
</organism>
<reference evidence="1" key="1">
    <citation type="journal article" date="2021" name="Genome Biol. Evol.">
        <title>A High-Quality Reference Genome for a Parasitic Bivalve with Doubly Uniparental Inheritance (Bivalvia: Unionida).</title>
        <authorList>
            <person name="Smith C.H."/>
        </authorList>
    </citation>
    <scope>NUCLEOTIDE SEQUENCE</scope>
    <source>
        <strain evidence="1">CHS0354</strain>
    </source>
</reference>
<proteinExistence type="predicted"/>
<keyword evidence="2" id="KW-1185">Reference proteome</keyword>
<name>A0AAE0SR88_9BIVA</name>
<accession>A0AAE0SR88</accession>
<evidence type="ECO:0000313" key="1">
    <source>
        <dbReference type="EMBL" id="KAK3596706.1"/>
    </source>
</evidence>
<sequence length="66" mass="7251">MSGRNAFIFVQKEEDAPYTNAKLFKSNGVLSIVNKQYLSAFKDLVVNTPETPSSSDFDVAMMLTGS</sequence>